<evidence type="ECO:0000256" key="2">
    <source>
        <dbReference type="ARBA" id="ARBA00011028"/>
    </source>
</evidence>
<dbReference type="GO" id="GO:0046872">
    <property type="term" value="F:metal ion binding"/>
    <property type="evidence" value="ECO:0007669"/>
    <property type="project" value="UniProtKB-KW"/>
</dbReference>
<dbReference type="PRINTS" id="PR00690">
    <property type="entry name" value="ADHESNFAMILY"/>
</dbReference>
<proteinExistence type="inferred from homology"/>
<dbReference type="HOGENOM" id="CLU_016838_1_1_5"/>
<evidence type="ECO:0000256" key="6">
    <source>
        <dbReference type="RuleBase" id="RU003512"/>
    </source>
</evidence>
<dbReference type="InterPro" id="IPR006129">
    <property type="entry name" value="AdhesinB"/>
</dbReference>
<feature type="signal peptide" evidence="7">
    <location>
        <begin position="1"/>
        <end position="20"/>
    </location>
</feature>
<comment type="similarity">
    <text evidence="2 6">Belongs to the bacterial solute-binding protein 9 family.</text>
</comment>
<evidence type="ECO:0000256" key="3">
    <source>
        <dbReference type="ARBA" id="ARBA00022448"/>
    </source>
</evidence>
<dbReference type="OrthoDB" id="9793396at2"/>
<evidence type="ECO:0000313" key="8">
    <source>
        <dbReference type="EMBL" id="AIK97022.1"/>
    </source>
</evidence>
<dbReference type="InterPro" id="IPR050492">
    <property type="entry name" value="Bact_metal-bind_prot9"/>
</dbReference>
<evidence type="ECO:0000256" key="5">
    <source>
        <dbReference type="ARBA" id="ARBA00022729"/>
    </source>
</evidence>
<reference evidence="8 9" key="1">
    <citation type="submission" date="2014-07" db="EMBL/GenBank/DDBJ databases">
        <title>Comparative genomic insights into amoeba endosymbionts belonging to the families of Holosporaceae and Candidatus Midichloriaceae within Rickettsiales.</title>
        <authorList>
            <person name="Wang Z."/>
            <person name="Wu M."/>
        </authorList>
    </citation>
    <scope>NUCLEOTIDE SEQUENCE [LARGE SCALE GENOMIC DNA]</scope>
    <source>
        <strain evidence="8">PRA3</strain>
    </source>
</reference>
<evidence type="ECO:0000256" key="7">
    <source>
        <dbReference type="SAM" id="SignalP"/>
    </source>
</evidence>
<feature type="chain" id="PRO_5001717428" description="Metal ABC transporter substrate-binding protein" evidence="7">
    <location>
        <begin position="21"/>
        <end position="300"/>
    </location>
</feature>
<dbReference type="eggNOG" id="COG0803">
    <property type="taxonomic scope" value="Bacteria"/>
</dbReference>
<evidence type="ECO:0000256" key="1">
    <source>
        <dbReference type="ARBA" id="ARBA00004196"/>
    </source>
</evidence>
<dbReference type="Gene3D" id="3.40.50.1980">
    <property type="entry name" value="Nitrogenase molybdenum iron protein domain"/>
    <property type="match status" value="2"/>
</dbReference>
<protein>
    <recommendedName>
        <fullName evidence="10">Metal ABC transporter substrate-binding protein</fullName>
    </recommendedName>
</protein>
<comment type="subcellular location">
    <subcellularLocation>
        <location evidence="1">Cell envelope</location>
    </subcellularLocation>
</comment>
<dbReference type="RefSeq" id="WP_038465998.1">
    <property type="nucleotide sequence ID" value="NZ_CP008941.1"/>
</dbReference>
<dbReference type="InterPro" id="IPR006128">
    <property type="entry name" value="Lipoprotein_PsaA-like"/>
</dbReference>
<organism evidence="8 9">
    <name type="scientific">Candidatus Odyssella acanthamoebae</name>
    <dbReference type="NCBI Taxonomy" id="91604"/>
    <lineage>
        <taxon>Bacteria</taxon>
        <taxon>Pseudomonadati</taxon>
        <taxon>Pseudomonadota</taxon>
        <taxon>Alphaproteobacteria</taxon>
        <taxon>Holosporales</taxon>
        <taxon>Candidatus Paracaedibacteraceae</taxon>
        <taxon>Candidatus Odyssella</taxon>
    </lineage>
</organism>
<dbReference type="SUPFAM" id="SSF53807">
    <property type="entry name" value="Helical backbone' metal receptor"/>
    <property type="match status" value="1"/>
</dbReference>
<dbReference type="Proteomes" id="UP000028926">
    <property type="component" value="Chromosome"/>
</dbReference>
<keyword evidence="5 7" id="KW-0732">Signal</keyword>
<evidence type="ECO:0000256" key="4">
    <source>
        <dbReference type="ARBA" id="ARBA00022723"/>
    </source>
</evidence>
<accession>A0A077AV31</accession>
<name>A0A077AV31_9PROT</name>
<keyword evidence="4" id="KW-0479">Metal-binding</keyword>
<dbReference type="GO" id="GO:0030001">
    <property type="term" value="P:metal ion transport"/>
    <property type="evidence" value="ECO:0007669"/>
    <property type="project" value="InterPro"/>
</dbReference>
<dbReference type="EMBL" id="CP008941">
    <property type="protein sequence ID" value="AIK97022.1"/>
    <property type="molecule type" value="Genomic_DNA"/>
</dbReference>
<gene>
    <name evidence="8" type="ORF">ID47_10205</name>
</gene>
<dbReference type="PRINTS" id="PR00691">
    <property type="entry name" value="ADHESINB"/>
</dbReference>
<dbReference type="GO" id="GO:0007155">
    <property type="term" value="P:cell adhesion"/>
    <property type="evidence" value="ECO:0007669"/>
    <property type="project" value="InterPro"/>
</dbReference>
<dbReference type="KEGG" id="paca:ID47_10205"/>
<evidence type="ECO:0000313" key="9">
    <source>
        <dbReference type="Proteomes" id="UP000028926"/>
    </source>
</evidence>
<keyword evidence="3 6" id="KW-0813">Transport</keyword>
<dbReference type="GO" id="GO:0030313">
    <property type="term" value="C:cell envelope"/>
    <property type="evidence" value="ECO:0007669"/>
    <property type="project" value="UniProtKB-SubCell"/>
</dbReference>
<dbReference type="PANTHER" id="PTHR42953">
    <property type="entry name" value="HIGH-AFFINITY ZINC UPTAKE SYSTEM PROTEIN ZNUA-RELATED"/>
    <property type="match status" value="1"/>
</dbReference>
<sequence length="300" mass="32871">MKVVRFILCFCLWLGGTSYAESAPSKLKVVATFSILGDLIRNVGGEAVDVKFIVPENADPHVYQPTPQDAAMLAKADLVFVNGLDFEGWFERLISNSGYKGKVIVAGKNVSPRILVGSKGTAVDDPHAWHCVKNAMLYVEVIAEALVEAHPVFKDLILQNKTDYLKKLENLDAWVEEQYVSFPVNKRLVVTTHDAFWYYGGSYKITFLSPVGISTDAEPSAAAVAHLIKEIKAKDIRAVFIESLSSRKLVEEIAAEAGANVDGTLYADSLSSPRVSPSPAPTYIDMIRHNTLEIVKGLKS</sequence>
<dbReference type="STRING" id="91604.ID47_10205"/>
<keyword evidence="9" id="KW-1185">Reference proteome</keyword>
<dbReference type="PANTHER" id="PTHR42953:SF1">
    <property type="entry name" value="METAL-BINDING PROTEIN HI_0362-RELATED"/>
    <property type="match status" value="1"/>
</dbReference>
<dbReference type="InterPro" id="IPR006127">
    <property type="entry name" value="ZnuA-like"/>
</dbReference>
<dbReference type="AlphaFoldDB" id="A0A077AV31"/>
<dbReference type="Pfam" id="PF01297">
    <property type="entry name" value="ZnuA"/>
    <property type="match status" value="1"/>
</dbReference>
<evidence type="ECO:0008006" key="10">
    <source>
        <dbReference type="Google" id="ProtNLM"/>
    </source>
</evidence>